<evidence type="ECO:0000256" key="1">
    <source>
        <dbReference type="SAM" id="SignalP"/>
    </source>
</evidence>
<proteinExistence type="predicted"/>
<reference evidence="2 3" key="1">
    <citation type="submission" date="2016-11" db="EMBL/GenBank/DDBJ databases">
        <authorList>
            <person name="Jaros S."/>
            <person name="Januszkiewicz K."/>
            <person name="Wedrychowicz H."/>
        </authorList>
    </citation>
    <scope>NUCLEOTIDE SEQUENCE [LARGE SCALE GENOMIC DNA]</scope>
</reference>
<sequence length="135" mass="15421">MLFLVFSFRYALAVGLILLYSLANATVSSDDLCRGEADTKRAAAPDLCLARWKTTALKTRTVYRDYYNHCLCGNAHWFDSYLKCLKTKTTNRDWILNDKRRRCDGCDKDGIQTVNCTQQGNEDRISNVVPRVVIT</sequence>
<evidence type="ECO:0000313" key="3">
    <source>
        <dbReference type="Proteomes" id="UP000249464"/>
    </source>
</evidence>
<keyword evidence="3" id="KW-1185">Reference proteome</keyword>
<protein>
    <submittedName>
        <fullName evidence="2">BQ5605_C026g10152 protein</fullName>
    </submittedName>
</protein>
<organism evidence="2 3">
    <name type="scientific">Microbotryum silenes-dioicae</name>
    <dbReference type="NCBI Taxonomy" id="796604"/>
    <lineage>
        <taxon>Eukaryota</taxon>
        <taxon>Fungi</taxon>
        <taxon>Dikarya</taxon>
        <taxon>Basidiomycota</taxon>
        <taxon>Pucciniomycotina</taxon>
        <taxon>Microbotryomycetes</taxon>
        <taxon>Microbotryales</taxon>
        <taxon>Microbotryaceae</taxon>
        <taxon>Microbotryum</taxon>
    </lineage>
</organism>
<gene>
    <name evidence="2" type="primary">BQ5605_C026g10152</name>
    <name evidence="2" type="ORF">BQ5605_C026G10152</name>
</gene>
<feature type="signal peptide" evidence="1">
    <location>
        <begin position="1"/>
        <end position="25"/>
    </location>
</feature>
<evidence type="ECO:0000313" key="2">
    <source>
        <dbReference type="EMBL" id="SGZ27641.1"/>
    </source>
</evidence>
<dbReference type="Proteomes" id="UP000249464">
    <property type="component" value="Unassembled WGS sequence"/>
</dbReference>
<feature type="chain" id="PRO_5016072237" evidence="1">
    <location>
        <begin position="26"/>
        <end position="135"/>
    </location>
</feature>
<name>A0A2X0PMU9_9BASI</name>
<keyword evidence="1" id="KW-0732">Signal</keyword>
<accession>A0A2X0PMU9</accession>
<dbReference type="EMBL" id="FQNC01000088">
    <property type="protein sequence ID" value="SGZ27641.1"/>
    <property type="molecule type" value="Genomic_DNA"/>
</dbReference>
<dbReference type="AlphaFoldDB" id="A0A2X0PMU9"/>